<dbReference type="SUPFAM" id="SSF48403">
    <property type="entry name" value="Ankyrin repeat"/>
    <property type="match status" value="1"/>
</dbReference>
<dbReference type="Proteomes" id="UP001142055">
    <property type="component" value="Chromosome 1"/>
</dbReference>
<dbReference type="Pfam" id="PF00023">
    <property type="entry name" value="Ank"/>
    <property type="match status" value="1"/>
</dbReference>
<feature type="active site" description="Proton acceptor" evidence="12">
    <location>
        <position position="891"/>
    </location>
</feature>
<dbReference type="GO" id="GO:0047499">
    <property type="term" value="F:calcium-independent phospholipase A2 activity"/>
    <property type="evidence" value="ECO:0007669"/>
    <property type="project" value="InterPro"/>
</dbReference>
<keyword evidence="4" id="KW-1052">Target cell membrane</keyword>
<organism evidence="15 16">
    <name type="scientific">Blomia tropicalis</name>
    <name type="common">Mite</name>
    <dbReference type="NCBI Taxonomy" id="40697"/>
    <lineage>
        <taxon>Eukaryota</taxon>
        <taxon>Metazoa</taxon>
        <taxon>Ecdysozoa</taxon>
        <taxon>Arthropoda</taxon>
        <taxon>Chelicerata</taxon>
        <taxon>Arachnida</taxon>
        <taxon>Acari</taxon>
        <taxon>Acariformes</taxon>
        <taxon>Sarcoptiformes</taxon>
        <taxon>Astigmata</taxon>
        <taxon>Glycyphagoidea</taxon>
        <taxon>Echimyopodidae</taxon>
        <taxon>Blomia</taxon>
    </lineage>
</organism>
<feature type="region of interest" description="Disordered" evidence="13">
    <location>
        <begin position="716"/>
        <end position="739"/>
    </location>
</feature>
<dbReference type="InterPro" id="IPR002641">
    <property type="entry name" value="PNPLA_dom"/>
</dbReference>
<evidence type="ECO:0000256" key="3">
    <source>
        <dbReference type="ARBA" id="ARBA00022483"/>
    </source>
</evidence>
<evidence type="ECO:0000256" key="7">
    <source>
        <dbReference type="ARBA" id="ARBA00023043"/>
    </source>
</evidence>
<dbReference type="InterPro" id="IPR016035">
    <property type="entry name" value="Acyl_Trfase/lysoPLipase"/>
</dbReference>
<dbReference type="AlphaFoldDB" id="A0A9Q0MC01"/>
<keyword evidence="8 12" id="KW-0443">Lipid metabolism</keyword>
<keyword evidence="3" id="KW-0268">Exocytosis</keyword>
<dbReference type="Gene3D" id="1.25.40.20">
    <property type="entry name" value="Ankyrin repeat-containing domain"/>
    <property type="match status" value="2"/>
</dbReference>
<evidence type="ECO:0000256" key="13">
    <source>
        <dbReference type="SAM" id="MobiDB-lite"/>
    </source>
</evidence>
<dbReference type="GO" id="GO:2000304">
    <property type="term" value="P:positive regulation of ceramide biosynthetic process"/>
    <property type="evidence" value="ECO:0007669"/>
    <property type="project" value="TreeGrafter"/>
</dbReference>
<dbReference type="GO" id="GO:0044218">
    <property type="term" value="C:other organism cell membrane"/>
    <property type="evidence" value="ECO:0007669"/>
    <property type="project" value="UniProtKB-KW"/>
</dbReference>
<evidence type="ECO:0000256" key="5">
    <source>
        <dbReference type="ARBA" id="ARBA00022737"/>
    </source>
</evidence>
<dbReference type="GO" id="GO:0052816">
    <property type="term" value="F:long-chain fatty acyl-CoA hydrolase activity"/>
    <property type="evidence" value="ECO:0007669"/>
    <property type="project" value="TreeGrafter"/>
</dbReference>
<keyword evidence="6" id="KW-0800">Toxin</keyword>
<feature type="short sequence motif" description="GXSXG" evidence="12">
    <location>
        <begin position="790"/>
        <end position="794"/>
    </location>
</feature>
<feature type="domain" description="PNPLA" evidence="14">
    <location>
        <begin position="750"/>
        <end position="904"/>
    </location>
</feature>
<keyword evidence="9" id="KW-0472">Membrane</keyword>
<comment type="caution">
    <text evidence="15">The sequence shown here is derived from an EMBL/GenBank/DDBJ whole genome shotgun (WGS) entry which is preliminary data.</text>
</comment>
<keyword evidence="7 11" id="KW-0040">ANK repeat</keyword>
<keyword evidence="12" id="KW-0378">Hydrolase</keyword>
<feature type="active site" description="Nucleophile" evidence="12">
    <location>
        <position position="792"/>
    </location>
</feature>
<evidence type="ECO:0000256" key="8">
    <source>
        <dbReference type="ARBA" id="ARBA00023098"/>
    </source>
</evidence>
<sequence length="1098" mass="126743">MVGFKLPDKIMDFFHFRRSRSRLETVSNTTSANRPNTEEYNTQFIIDNQMYHVQQREQLEKSNRSIVEHIGNTIVLYKNTRDQQEESYEMCLEIVQLQLTITLLLTNQREVALRHLRAFHINLIERFIQYFINNGRENVFKNLVELLECYQSNPSWTMAHFAAYFSFEDYFNHGTLNLSEIENVDNPDRWCPLHIAVLCSNERIVNDLITTGMNVYLTDVRHWTVMHYAIIGNTPSMVAFLISRPAFYDQLRYLNDDNCTPVHLAFINGCNDSIQQLLLQGLTGRMLTLNCGKNCEKSSLVNLFSDYSPYVQLTWKEITEYFNMDTFSDAGCPLHWVRDFRMMDRLLNMNAFKVNCRNVNGDTPLISFVKRTANSIDTQSMNKTTSAKGMEQKPRSGRNFGKQNNFDDRLCWLLRLITSGGRVNATNLSGNTALHYAVMYRDIASIQMLIIFGARVNLRNRENQSILHVASTKLADLQMKSPSPTKSSTNRSSSSSSGLMANRTRRSHVQAASSGFSFIRSKHKHYRQQYLQIIQLLLECRARKCPKSMTGCQPDCRYARNDPSSSSSSSSSNMTFTNLSKNVVIGDHFQVCFNQKPQQNQINMSEQMEDDNEMDAIDDNVEKEYSIRDSSIQMVMETEKVIELKFDSKKSFETVKSHESIENVVNNNKSIITPTMVTSTPNVIKDSKNQLKQKEADSVTSVISVTSVDKLNNRTSKSQFPKSKIEQNKIEDKSESKIKNPTKPRLSNMIVFDGGQNENGINPLIEALILNEISNHLAHPLFEYFDIMVGSSFGGTVAALLATNRSPLQIFYYFLQIKEQFRKPVFSNLTKIRHRWNKIYVVHLVPIFVLYDRVNTIGRTSGNEHLMPLWEACRSTGNGLANYRTYGQYYDGSLVSPNPTIDALAHYHSYRTEPHVDDDDNYVIPKQQKQQQQQQQIDEPKLYPIGFVISIGGGAPPQRLNVPTIDINAYTTINPAEMVKNIQYFKYIRDLMFESLIVPDDFVSDRAKYWCYSMDINYARVNFTYIRDHTKESNRTLLNRATIGKLRTKPNVNTLKDSQLLQVLWNVKRQMLISRHKFYKIAKYLESYRKEQLQMVET</sequence>
<comment type="subcellular location">
    <subcellularLocation>
        <location evidence="1">Target cell membrane</location>
    </subcellularLocation>
</comment>
<dbReference type="GO" id="GO:0044231">
    <property type="term" value="C:host cell presynaptic membrane"/>
    <property type="evidence" value="ECO:0007669"/>
    <property type="project" value="UniProtKB-KW"/>
</dbReference>
<evidence type="ECO:0000256" key="6">
    <source>
        <dbReference type="ARBA" id="ARBA00023028"/>
    </source>
</evidence>
<feature type="repeat" description="ANK" evidence="11">
    <location>
        <begin position="429"/>
        <end position="461"/>
    </location>
</feature>
<evidence type="ECO:0000256" key="1">
    <source>
        <dbReference type="ARBA" id="ARBA00004175"/>
    </source>
</evidence>
<dbReference type="PROSITE" id="PS51635">
    <property type="entry name" value="PNPLA"/>
    <property type="match status" value="1"/>
</dbReference>
<dbReference type="InterPro" id="IPR036770">
    <property type="entry name" value="Ankyrin_rpt-contain_sf"/>
</dbReference>
<dbReference type="GO" id="GO:0005739">
    <property type="term" value="C:mitochondrion"/>
    <property type="evidence" value="ECO:0007669"/>
    <property type="project" value="TreeGrafter"/>
</dbReference>
<keyword evidence="6" id="KW-0638">Presynaptic neurotoxin</keyword>
<comment type="catalytic activity">
    <reaction evidence="10">
        <text>a 1,2-diacyl-sn-glycero-3-phosphocholine + H2O = a 1-acyl-sn-glycero-3-phosphocholine + a fatty acid + H(+)</text>
        <dbReference type="Rhea" id="RHEA:15801"/>
        <dbReference type="ChEBI" id="CHEBI:15377"/>
        <dbReference type="ChEBI" id="CHEBI:15378"/>
        <dbReference type="ChEBI" id="CHEBI:28868"/>
        <dbReference type="ChEBI" id="CHEBI:57643"/>
        <dbReference type="ChEBI" id="CHEBI:58168"/>
        <dbReference type="EC" id="3.1.1.4"/>
    </reaction>
    <physiologicalReaction direction="left-to-right" evidence="10">
        <dbReference type="Rhea" id="RHEA:15802"/>
    </physiologicalReaction>
</comment>
<dbReference type="GO" id="GO:0006887">
    <property type="term" value="P:exocytosis"/>
    <property type="evidence" value="ECO:0007669"/>
    <property type="project" value="UniProtKB-KW"/>
</dbReference>
<dbReference type="Gene3D" id="3.40.1090.10">
    <property type="entry name" value="Cytosolic phospholipase A2 catalytic domain"/>
    <property type="match status" value="1"/>
</dbReference>
<evidence type="ECO:0000256" key="10">
    <source>
        <dbReference type="ARBA" id="ARBA00023422"/>
    </source>
</evidence>
<dbReference type="PROSITE" id="PS50088">
    <property type="entry name" value="ANK_REPEAT"/>
    <property type="match status" value="2"/>
</dbReference>
<protein>
    <recommendedName>
        <fullName evidence="2">phospholipase A2</fullName>
        <ecNumber evidence="2">3.1.1.4</ecNumber>
    </recommendedName>
</protein>
<comment type="caution">
    <text evidence="12">Lacks conserved residue(s) required for the propagation of feature annotation.</text>
</comment>
<name>A0A9Q0MC01_BLOTA</name>
<feature type="compositionally biased region" description="Basic and acidic residues" evidence="13">
    <location>
        <begin position="723"/>
        <end position="738"/>
    </location>
</feature>
<keyword evidence="9" id="KW-1053">Target membrane</keyword>
<keyword evidence="6" id="KW-0528">Neurotoxin</keyword>
<dbReference type="SMART" id="SM00248">
    <property type="entry name" value="ANK"/>
    <property type="match status" value="4"/>
</dbReference>
<keyword evidence="5" id="KW-0677">Repeat</keyword>
<dbReference type="OMA" id="INAYTTI"/>
<feature type="compositionally biased region" description="Low complexity" evidence="13">
    <location>
        <begin position="480"/>
        <end position="497"/>
    </location>
</feature>
<evidence type="ECO:0000259" key="14">
    <source>
        <dbReference type="PROSITE" id="PS51635"/>
    </source>
</evidence>
<dbReference type="PANTHER" id="PTHR24139:SF35">
    <property type="entry name" value="PNPLA DOMAIN-CONTAINING PROTEIN"/>
    <property type="match status" value="1"/>
</dbReference>
<feature type="region of interest" description="Disordered" evidence="13">
    <location>
        <begin position="382"/>
        <end position="402"/>
    </location>
</feature>
<evidence type="ECO:0000256" key="12">
    <source>
        <dbReference type="PROSITE-ProRule" id="PRU01161"/>
    </source>
</evidence>
<accession>A0A9Q0MC01</accession>
<feature type="region of interest" description="Disordered" evidence="13">
    <location>
        <begin position="477"/>
        <end position="504"/>
    </location>
</feature>
<keyword evidence="16" id="KW-1185">Reference proteome</keyword>
<evidence type="ECO:0000256" key="4">
    <source>
        <dbReference type="ARBA" id="ARBA00022537"/>
    </source>
</evidence>
<evidence type="ECO:0000256" key="11">
    <source>
        <dbReference type="PROSITE-ProRule" id="PRU00023"/>
    </source>
</evidence>
<dbReference type="InterPro" id="IPR047148">
    <property type="entry name" value="PLPL9"/>
</dbReference>
<dbReference type="EC" id="3.1.1.4" evidence="2"/>
<evidence type="ECO:0000313" key="16">
    <source>
        <dbReference type="Proteomes" id="UP001142055"/>
    </source>
</evidence>
<dbReference type="SUPFAM" id="SSF52151">
    <property type="entry name" value="FabD/lysophospholipase-like"/>
    <property type="match status" value="1"/>
</dbReference>
<dbReference type="PANTHER" id="PTHR24139">
    <property type="entry name" value="CALCIUM-INDEPENDENT PHOSPHOLIPASE A2"/>
    <property type="match status" value="1"/>
</dbReference>
<evidence type="ECO:0000256" key="2">
    <source>
        <dbReference type="ARBA" id="ARBA00013278"/>
    </source>
</evidence>
<dbReference type="GO" id="GO:0016042">
    <property type="term" value="P:lipid catabolic process"/>
    <property type="evidence" value="ECO:0007669"/>
    <property type="project" value="UniProtKB-UniRule"/>
</dbReference>
<evidence type="ECO:0000256" key="9">
    <source>
        <dbReference type="ARBA" id="ARBA00023298"/>
    </source>
</evidence>
<dbReference type="EMBL" id="JAPWDV010000001">
    <property type="protein sequence ID" value="KAJ6222914.1"/>
    <property type="molecule type" value="Genomic_DNA"/>
</dbReference>
<proteinExistence type="predicted"/>
<reference evidence="15" key="1">
    <citation type="submission" date="2022-12" db="EMBL/GenBank/DDBJ databases">
        <title>Genome assemblies of Blomia tropicalis.</title>
        <authorList>
            <person name="Cui Y."/>
        </authorList>
    </citation>
    <scope>NUCLEOTIDE SEQUENCE</scope>
    <source>
        <tissue evidence="15">Adult mites</tissue>
    </source>
</reference>
<feature type="repeat" description="ANK" evidence="11">
    <location>
        <begin position="188"/>
        <end position="220"/>
    </location>
</feature>
<dbReference type="PROSITE" id="PS50297">
    <property type="entry name" value="ANK_REP_REGION"/>
    <property type="match status" value="1"/>
</dbReference>
<keyword evidence="12" id="KW-0442">Lipid degradation</keyword>
<dbReference type="InterPro" id="IPR002110">
    <property type="entry name" value="Ankyrin_rpt"/>
</dbReference>
<gene>
    <name evidence="15" type="ORF">RDWZM_001459</name>
</gene>
<dbReference type="Pfam" id="PF12796">
    <property type="entry name" value="Ank_2"/>
    <property type="match status" value="1"/>
</dbReference>
<evidence type="ECO:0000313" key="15">
    <source>
        <dbReference type="EMBL" id="KAJ6222914.1"/>
    </source>
</evidence>